<dbReference type="KEGG" id="scad:DN051_38420"/>
<dbReference type="Proteomes" id="UP000249616">
    <property type="component" value="Chromosome"/>
</dbReference>
<dbReference type="EMBL" id="CP030073">
    <property type="protein sequence ID" value="AWW41791.1"/>
    <property type="molecule type" value="Genomic_DNA"/>
</dbReference>
<dbReference type="AlphaFoldDB" id="A0A2Z4J9H6"/>
<keyword evidence="2" id="KW-1185">Reference proteome</keyword>
<proteinExistence type="predicted"/>
<evidence type="ECO:0000313" key="1">
    <source>
        <dbReference type="EMBL" id="AWW41791.1"/>
    </source>
</evidence>
<name>A0A2Z4J9H6_9ACTN</name>
<accession>A0A2Z4J9H6</accession>
<gene>
    <name evidence="1" type="ORF">DN051_38420</name>
</gene>
<evidence type="ECO:0000313" key="2">
    <source>
        <dbReference type="Proteomes" id="UP000249616"/>
    </source>
</evidence>
<sequence length="61" mass="6475">MQKVTEDAGSRAAGLAMALKLIESVQARWRSVNGSHLVPLVRAGARLKGGQLVEHPEKLAA</sequence>
<protein>
    <submittedName>
        <fullName evidence="1">Uncharacterized protein</fullName>
    </submittedName>
</protein>
<organism evidence="1 2">
    <name type="scientific">Streptomyces cadmiisoli</name>
    <dbReference type="NCBI Taxonomy" id="2184053"/>
    <lineage>
        <taxon>Bacteria</taxon>
        <taxon>Bacillati</taxon>
        <taxon>Actinomycetota</taxon>
        <taxon>Actinomycetes</taxon>
        <taxon>Kitasatosporales</taxon>
        <taxon>Streptomycetaceae</taxon>
        <taxon>Streptomyces</taxon>
        <taxon>Streptomyces aurantiacus group</taxon>
    </lineage>
</organism>
<reference evidence="1 2" key="1">
    <citation type="journal article" date="2019" name="Int. J. Syst. Evol. Microbiol.">
        <title>Streptomyces cadmiisoli sp. nov., a novel actinomycete isolated from cadmium-contaminated soil.</title>
        <authorList>
            <person name="Li K."/>
            <person name="Tang X."/>
            <person name="Zhao J."/>
            <person name="Guo Y."/>
            <person name="Tang Y."/>
            <person name="Gao J."/>
        </authorList>
    </citation>
    <scope>NUCLEOTIDE SEQUENCE [LARGE SCALE GENOMIC DNA]</scope>
    <source>
        <strain evidence="1 2">ZFG47</strain>
    </source>
</reference>